<sequence length="18" mass="2153">ENPDSPCSFYEWEVQPLL</sequence>
<name>A0A392VHW3_9FABA</name>
<evidence type="ECO:0000313" key="1">
    <source>
        <dbReference type="EMBL" id="MCI85970.1"/>
    </source>
</evidence>
<protein>
    <submittedName>
        <fullName evidence="1">Uncharacterized protein</fullName>
    </submittedName>
</protein>
<comment type="caution">
    <text evidence="1">The sequence shown here is derived from an EMBL/GenBank/DDBJ whole genome shotgun (WGS) entry which is preliminary data.</text>
</comment>
<dbReference type="EMBL" id="LXQA011128239">
    <property type="protein sequence ID" value="MCI85970.1"/>
    <property type="molecule type" value="Genomic_DNA"/>
</dbReference>
<evidence type="ECO:0000313" key="2">
    <source>
        <dbReference type="Proteomes" id="UP000265520"/>
    </source>
</evidence>
<feature type="non-terminal residue" evidence="1">
    <location>
        <position position="1"/>
    </location>
</feature>
<dbReference type="Proteomes" id="UP000265520">
    <property type="component" value="Unassembled WGS sequence"/>
</dbReference>
<organism evidence="1 2">
    <name type="scientific">Trifolium medium</name>
    <dbReference type="NCBI Taxonomy" id="97028"/>
    <lineage>
        <taxon>Eukaryota</taxon>
        <taxon>Viridiplantae</taxon>
        <taxon>Streptophyta</taxon>
        <taxon>Embryophyta</taxon>
        <taxon>Tracheophyta</taxon>
        <taxon>Spermatophyta</taxon>
        <taxon>Magnoliopsida</taxon>
        <taxon>eudicotyledons</taxon>
        <taxon>Gunneridae</taxon>
        <taxon>Pentapetalae</taxon>
        <taxon>rosids</taxon>
        <taxon>fabids</taxon>
        <taxon>Fabales</taxon>
        <taxon>Fabaceae</taxon>
        <taxon>Papilionoideae</taxon>
        <taxon>50 kb inversion clade</taxon>
        <taxon>NPAAA clade</taxon>
        <taxon>Hologalegina</taxon>
        <taxon>IRL clade</taxon>
        <taxon>Trifolieae</taxon>
        <taxon>Trifolium</taxon>
    </lineage>
</organism>
<dbReference type="AlphaFoldDB" id="A0A392VHW3"/>
<keyword evidence="2" id="KW-1185">Reference proteome</keyword>
<reference evidence="1 2" key="1">
    <citation type="journal article" date="2018" name="Front. Plant Sci.">
        <title>Red Clover (Trifolium pratense) and Zigzag Clover (T. medium) - A Picture of Genomic Similarities and Differences.</title>
        <authorList>
            <person name="Dluhosova J."/>
            <person name="Istvanek J."/>
            <person name="Nedelnik J."/>
            <person name="Repkova J."/>
        </authorList>
    </citation>
    <scope>NUCLEOTIDE SEQUENCE [LARGE SCALE GENOMIC DNA]</scope>
    <source>
        <strain evidence="2">cv. 10/8</strain>
        <tissue evidence="1">Leaf</tissue>
    </source>
</reference>
<proteinExistence type="predicted"/>
<accession>A0A392VHW3</accession>